<proteinExistence type="predicted"/>
<gene>
    <name evidence="7" type="ORF">G9U51_15295</name>
</gene>
<dbReference type="AlphaFoldDB" id="A0A967EBB4"/>
<feature type="transmembrane region" description="Helical" evidence="4">
    <location>
        <begin position="141"/>
        <end position="160"/>
    </location>
</feature>
<dbReference type="SUPFAM" id="SSF55874">
    <property type="entry name" value="ATPase domain of HSP90 chaperone/DNA topoisomerase II/histidine kinase"/>
    <property type="match status" value="1"/>
</dbReference>
<feature type="transmembrane region" description="Helical" evidence="4">
    <location>
        <begin position="68"/>
        <end position="87"/>
    </location>
</feature>
<feature type="domain" description="DUF5931" evidence="6">
    <location>
        <begin position="7"/>
        <end position="169"/>
    </location>
</feature>
<dbReference type="PANTHER" id="PTHR24421:SF61">
    <property type="entry name" value="OXYGEN SENSOR HISTIDINE KINASE NREB"/>
    <property type="match status" value="1"/>
</dbReference>
<evidence type="ECO:0000256" key="1">
    <source>
        <dbReference type="ARBA" id="ARBA00022679"/>
    </source>
</evidence>
<dbReference type="InterPro" id="IPR036890">
    <property type="entry name" value="HATPase_C_sf"/>
</dbReference>
<keyword evidence="4" id="KW-0472">Membrane</keyword>
<evidence type="ECO:0000256" key="2">
    <source>
        <dbReference type="ARBA" id="ARBA00022777"/>
    </source>
</evidence>
<keyword evidence="3" id="KW-0902">Two-component regulatory system</keyword>
<dbReference type="Proteomes" id="UP000744769">
    <property type="component" value="Unassembled WGS sequence"/>
</dbReference>
<accession>A0A967EBB4</accession>
<comment type="caution">
    <text evidence="7">The sequence shown here is derived from an EMBL/GenBank/DDBJ whole genome shotgun (WGS) entry which is preliminary data.</text>
</comment>
<dbReference type="Pfam" id="PF02518">
    <property type="entry name" value="HATPase_c"/>
    <property type="match status" value="1"/>
</dbReference>
<protein>
    <submittedName>
        <fullName evidence="7">ATP-binding protein</fullName>
    </submittedName>
</protein>
<evidence type="ECO:0000259" key="6">
    <source>
        <dbReference type="Pfam" id="PF19354"/>
    </source>
</evidence>
<dbReference type="Pfam" id="PF19354">
    <property type="entry name" value="DUF5931"/>
    <property type="match status" value="1"/>
</dbReference>
<keyword evidence="4" id="KW-0812">Transmembrane</keyword>
<evidence type="ECO:0000313" key="8">
    <source>
        <dbReference type="Proteomes" id="UP000744769"/>
    </source>
</evidence>
<dbReference type="PANTHER" id="PTHR24421">
    <property type="entry name" value="NITRATE/NITRITE SENSOR PROTEIN NARX-RELATED"/>
    <property type="match status" value="1"/>
</dbReference>
<name>A0A967EBB4_9MICO</name>
<dbReference type="GO" id="GO:0016301">
    <property type="term" value="F:kinase activity"/>
    <property type="evidence" value="ECO:0007669"/>
    <property type="project" value="UniProtKB-KW"/>
</dbReference>
<dbReference type="InterPro" id="IPR050482">
    <property type="entry name" value="Sensor_HK_TwoCompSys"/>
</dbReference>
<dbReference type="InterPro" id="IPR003594">
    <property type="entry name" value="HATPase_dom"/>
</dbReference>
<keyword evidence="2" id="KW-0418">Kinase</keyword>
<keyword evidence="8" id="KW-1185">Reference proteome</keyword>
<keyword evidence="7" id="KW-0067">ATP-binding</keyword>
<dbReference type="NCBIfam" id="NF047322">
    <property type="entry name" value="HK_morpho_MacS"/>
    <property type="match status" value="1"/>
</dbReference>
<evidence type="ECO:0000259" key="5">
    <source>
        <dbReference type="Pfam" id="PF02518"/>
    </source>
</evidence>
<keyword evidence="1" id="KW-0808">Transferase</keyword>
<feature type="domain" description="Histidine kinase/HSP90-like ATPase" evidence="5">
    <location>
        <begin position="275"/>
        <end position="369"/>
    </location>
</feature>
<dbReference type="EMBL" id="JAAOIV010000012">
    <property type="protein sequence ID" value="NHN57135.1"/>
    <property type="molecule type" value="Genomic_DNA"/>
</dbReference>
<organism evidence="7 8">
    <name type="scientific">Metallococcus carri</name>
    <dbReference type="NCBI Taxonomy" id="1656884"/>
    <lineage>
        <taxon>Bacteria</taxon>
        <taxon>Bacillati</taxon>
        <taxon>Actinomycetota</taxon>
        <taxon>Actinomycetes</taxon>
        <taxon>Micrococcales</taxon>
        <taxon>Dermacoccaceae</taxon>
        <taxon>Metallococcus</taxon>
    </lineage>
</organism>
<reference evidence="7" key="1">
    <citation type="submission" date="2020-03" db="EMBL/GenBank/DDBJ databases">
        <title>Draft sequencing of Calidifontibacter sp. DB0510.</title>
        <authorList>
            <person name="Kim D.-U."/>
        </authorList>
    </citation>
    <scope>NUCLEOTIDE SEQUENCE</scope>
    <source>
        <strain evidence="7">DB0510</strain>
    </source>
</reference>
<feature type="transmembrane region" description="Helical" evidence="4">
    <location>
        <begin position="42"/>
        <end position="61"/>
    </location>
</feature>
<dbReference type="InterPro" id="IPR045975">
    <property type="entry name" value="DUF5931"/>
</dbReference>
<sequence length="372" mass="39534">MTSSGMLPLWRAAQVFRFASLLYAGAVQYRVNQYYAHRSLSWVVFALVLVWSGIAAVLYSTERRRRPIVIVEVVVTLVLMSSTLLVGPASYFQHHQVVPTSFWSTNAVVSVALLAGPWWGMASAAVVGLSALAICGQLTNISFDATLPILLAVGLALGYGSRVVRQAQERLEQAIRLEAATHERERLAREVHDTTLQVLAYVKRRGSEIGGATTELATLAGDQESALRRLLSRQAAGPLDTDGDLAAALQRALPADVTFSAPADPIRLPAATLSELVAAVSAALDNTARHAGPGARSFVLVEDLGGEVVVTVRDDGSGMPHGRLAEARAEGRLGVSSSIEGRLTALGGRAEVVTAPGEGTEWELTVPVKEGR</sequence>
<evidence type="ECO:0000256" key="4">
    <source>
        <dbReference type="SAM" id="Phobius"/>
    </source>
</evidence>
<feature type="transmembrane region" description="Helical" evidence="4">
    <location>
        <begin position="107"/>
        <end position="134"/>
    </location>
</feature>
<evidence type="ECO:0000313" key="7">
    <source>
        <dbReference type="EMBL" id="NHN57135.1"/>
    </source>
</evidence>
<dbReference type="GO" id="GO:0005524">
    <property type="term" value="F:ATP binding"/>
    <property type="evidence" value="ECO:0007669"/>
    <property type="project" value="UniProtKB-KW"/>
</dbReference>
<keyword evidence="4" id="KW-1133">Transmembrane helix</keyword>
<keyword evidence="7" id="KW-0547">Nucleotide-binding</keyword>
<dbReference type="Gene3D" id="3.30.565.10">
    <property type="entry name" value="Histidine kinase-like ATPase, C-terminal domain"/>
    <property type="match status" value="1"/>
</dbReference>
<evidence type="ECO:0000256" key="3">
    <source>
        <dbReference type="ARBA" id="ARBA00023012"/>
    </source>
</evidence>
<dbReference type="GO" id="GO:0000160">
    <property type="term" value="P:phosphorelay signal transduction system"/>
    <property type="evidence" value="ECO:0007669"/>
    <property type="project" value="UniProtKB-KW"/>
</dbReference>